<keyword evidence="4" id="KW-0862">Zinc</keyword>
<keyword evidence="2" id="KW-0863">Zinc-finger</keyword>
<dbReference type="PANTHER" id="PTHR15933:SF20">
    <property type="entry name" value="F-BOX DOMAIN-CONTAINING PROTEIN"/>
    <property type="match status" value="1"/>
</dbReference>
<dbReference type="InterPro" id="IPR001293">
    <property type="entry name" value="Znf_TRAF"/>
</dbReference>
<feature type="domain" description="TRAF-type" evidence="6">
    <location>
        <begin position="124"/>
        <end position="198"/>
    </location>
</feature>
<dbReference type="GO" id="GO:0061630">
    <property type="term" value="F:ubiquitin protein ligase activity"/>
    <property type="evidence" value="ECO:0007669"/>
    <property type="project" value="InterPro"/>
</dbReference>
<keyword evidence="8" id="KW-1185">Reference proteome</keyword>
<dbReference type="InterPro" id="IPR031890">
    <property type="entry name" value="Fbxo30/Fbxo40"/>
</dbReference>
<reference evidence="7" key="1">
    <citation type="submission" date="2022-08" db="UniProtKB">
        <authorList>
            <consortium name="EnsemblMetazoa"/>
        </authorList>
    </citation>
    <scope>IDENTIFICATION</scope>
    <source>
        <strain evidence="7">05x7-T-G4-1.051#20</strain>
    </source>
</reference>
<evidence type="ECO:0000259" key="6">
    <source>
        <dbReference type="Pfam" id="PF15965"/>
    </source>
</evidence>
<name>A0A8W8JZ27_MAGGI</name>
<sequence length="465" mass="53980">MDFGNISVKNLQRSLNNQLNEKKDGVENDRQPPTDTGEYRDLMQAQRKGSLVPENKGQDKTKISKEKVDLNKSVIIKKPLLDDLSGVSVKDLSSSVIRLFLKKEADEERPKSDQGDADSYELQHEHCLSCFDKRCSEIMDCPVNKCKNQCCEASFHKCKQREHDELCKYKIIRCINETLGCRMEMPRNKLAYHLQHCTKMQQQQPETLHPSNFDKRVSRHPSDLYSRPSLVNKKIHEHCLYCFCINCPQQKECVIKKCPNAGCSMQFHGCKIKEHKRICQFKEISCINKQHGCEYRFSRILLTEHLRECPAMNFEALSLPPYNLFQNKEQSHHCDSCFRRDCTVQVGYKCALKECYCGAKLHACKMRDHLENICPVDVMPCINQQSGCKMFLTRCMVTTHLMHCPAMNWGFRKLDPDNKTSDQDYLTPVSSNNVDKCSDGSDEHIYEKLPKRKKKRNKMNNCKVM</sequence>
<organism evidence="7 8">
    <name type="scientific">Magallana gigas</name>
    <name type="common">Pacific oyster</name>
    <name type="synonym">Crassostrea gigas</name>
    <dbReference type="NCBI Taxonomy" id="29159"/>
    <lineage>
        <taxon>Eukaryota</taxon>
        <taxon>Metazoa</taxon>
        <taxon>Spiralia</taxon>
        <taxon>Lophotrochozoa</taxon>
        <taxon>Mollusca</taxon>
        <taxon>Bivalvia</taxon>
        <taxon>Autobranchia</taxon>
        <taxon>Pteriomorphia</taxon>
        <taxon>Ostreida</taxon>
        <taxon>Ostreoidea</taxon>
        <taxon>Ostreidae</taxon>
        <taxon>Magallana</taxon>
    </lineage>
</organism>
<proteinExistence type="predicted"/>
<feature type="compositionally biased region" description="Basic and acidic residues" evidence="5">
    <location>
        <begin position="20"/>
        <end position="41"/>
    </location>
</feature>
<dbReference type="GO" id="GO:0008270">
    <property type="term" value="F:zinc ion binding"/>
    <property type="evidence" value="ECO:0007669"/>
    <property type="project" value="UniProtKB-KW"/>
</dbReference>
<dbReference type="Proteomes" id="UP000005408">
    <property type="component" value="Unassembled WGS sequence"/>
</dbReference>
<feature type="domain" description="TRAF-type" evidence="6">
    <location>
        <begin position="236"/>
        <end position="312"/>
    </location>
</feature>
<dbReference type="PANTHER" id="PTHR15933">
    <property type="entry name" value="PROTEIN CBG16327"/>
    <property type="match status" value="1"/>
</dbReference>
<evidence type="ECO:0000256" key="2">
    <source>
        <dbReference type="ARBA" id="ARBA00022771"/>
    </source>
</evidence>
<feature type="region of interest" description="Disordered" evidence="5">
    <location>
        <begin position="1"/>
        <end position="60"/>
    </location>
</feature>
<feature type="compositionally biased region" description="Polar residues" evidence="5">
    <location>
        <begin position="7"/>
        <end position="19"/>
    </location>
</feature>
<keyword evidence="3" id="KW-0833">Ubl conjugation pathway</keyword>
<dbReference type="Gene3D" id="3.30.40.150">
    <property type="entry name" value="TRAF-like zinc-finger, N-terminal subdomain"/>
    <property type="match status" value="3"/>
</dbReference>
<evidence type="ECO:0000256" key="3">
    <source>
        <dbReference type="ARBA" id="ARBA00022786"/>
    </source>
</evidence>
<protein>
    <recommendedName>
        <fullName evidence="6">TRAF-type domain-containing protein</fullName>
    </recommendedName>
</protein>
<dbReference type="InterPro" id="IPR043013">
    <property type="entry name" value="Znf_TRAF_N"/>
</dbReference>
<feature type="domain" description="TRAF-type" evidence="6">
    <location>
        <begin position="332"/>
        <end position="406"/>
    </location>
</feature>
<dbReference type="SUPFAM" id="SSF49599">
    <property type="entry name" value="TRAF domain-like"/>
    <property type="match status" value="1"/>
</dbReference>
<evidence type="ECO:0000313" key="7">
    <source>
        <dbReference type="EnsemblMetazoa" id="G20929.1:cds"/>
    </source>
</evidence>
<dbReference type="AlphaFoldDB" id="A0A8W8JZ27"/>
<evidence type="ECO:0000313" key="8">
    <source>
        <dbReference type="Proteomes" id="UP000005408"/>
    </source>
</evidence>
<dbReference type="EnsemblMetazoa" id="G20929.1">
    <property type="protein sequence ID" value="G20929.1:cds"/>
    <property type="gene ID" value="G20929"/>
</dbReference>
<evidence type="ECO:0000256" key="4">
    <source>
        <dbReference type="ARBA" id="ARBA00022833"/>
    </source>
</evidence>
<accession>A0A8W8JZ27</accession>
<dbReference type="Pfam" id="PF15965">
    <property type="entry name" value="zf-TRAF_2"/>
    <property type="match status" value="3"/>
</dbReference>
<keyword evidence="1" id="KW-0479">Metal-binding</keyword>
<evidence type="ECO:0000256" key="5">
    <source>
        <dbReference type="SAM" id="MobiDB-lite"/>
    </source>
</evidence>
<evidence type="ECO:0000256" key="1">
    <source>
        <dbReference type="ARBA" id="ARBA00022723"/>
    </source>
</evidence>